<dbReference type="Proteomes" id="UP000253594">
    <property type="component" value="Unassembled WGS sequence"/>
</dbReference>
<gene>
    <name evidence="3" type="ORF">DT376_25615</name>
</gene>
<reference evidence="3 4" key="1">
    <citation type="submission" date="2018-07" db="EMBL/GenBank/DDBJ databases">
        <title>Mechanisms of high-level aminoglycoside resistance among Gram-negative pathogens in Brazil.</title>
        <authorList>
            <person name="Ballaben A.S."/>
            <person name="Darini A.L.C."/>
            <person name="Doi Y."/>
        </authorList>
    </citation>
    <scope>NUCLEOTIDE SEQUENCE [LARGE SCALE GENOMIC DNA]</scope>
    <source>
        <strain evidence="3 4">B2-305</strain>
    </source>
</reference>
<dbReference type="EMBL" id="QORE01001093">
    <property type="protein sequence ID" value="RCI72088.1"/>
    <property type="molecule type" value="Genomic_DNA"/>
</dbReference>
<protein>
    <recommendedName>
        <fullName evidence="2">Thiamine pyrophosphate enzyme N-terminal TPP-binding domain-containing protein</fullName>
    </recommendedName>
</protein>
<dbReference type="Gene3D" id="3.40.50.970">
    <property type="match status" value="1"/>
</dbReference>
<dbReference type="SUPFAM" id="SSF52518">
    <property type="entry name" value="Thiamin diphosphate-binding fold (THDP-binding)"/>
    <property type="match status" value="1"/>
</dbReference>
<dbReference type="GO" id="GO:0050660">
    <property type="term" value="F:flavin adenine dinucleotide binding"/>
    <property type="evidence" value="ECO:0007669"/>
    <property type="project" value="TreeGrafter"/>
</dbReference>
<dbReference type="InterPro" id="IPR029061">
    <property type="entry name" value="THDP-binding"/>
</dbReference>
<dbReference type="InterPro" id="IPR012001">
    <property type="entry name" value="Thiamin_PyroP_enz_TPP-bd_dom"/>
</dbReference>
<organism evidence="3 4">
    <name type="scientific">Pseudomonas aeruginosa</name>
    <dbReference type="NCBI Taxonomy" id="287"/>
    <lineage>
        <taxon>Bacteria</taxon>
        <taxon>Pseudomonadati</taxon>
        <taxon>Pseudomonadota</taxon>
        <taxon>Gammaproteobacteria</taxon>
        <taxon>Pseudomonadales</taxon>
        <taxon>Pseudomonadaceae</taxon>
        <taxon>Pseudomonas</taxon>
    </lineage>
</organism>
<evidence type="ECO:0000313" key="3">
    <source>
        <dbReference type="EMBL" id="RCI72088.1"/>
    </source>
</evidence>
<dbReference type="Pfam" id="PF02776">
    <property type="entry name" value="TPP_enzyme_N"/>
    <property type="match status" value="1"/>
</dbReference>
<feature type="domain" description="Thiamine pyrophosphate enzyme N-terminal TPP-binding" evidence="2">
    <location>
        <begin position="3"/>
        <end position="51"/>
    </location>
</feature>
<sequence>MTTCGEFLVKQLEAWGVETVFGIPGVHTVELYRGLPGSRIRHVTPRHEQGA</sequence>
<dbReference type="InterPro" id="IPR045229">
    <property type="entry name" value="TPP_enz"/>
</dbReference>
<proteinExistence type="inferred from homology"/>
<dbReference type="GO" id="GO:0005948">
    <property type="term" value="C:acetolactate synthase complex"/>
    <property type="evidence" value="ECO:0007669"/>
    <property type="project" value="TreeGrafter"/>
</dbReference>
<dbReference type="AlphaFoldDB" id="A0A367M3Y1"/>
<dbReference type="GO" id="GO:0003984">
    <property type="term" value="F:acetolactate synthase activity"/>
    <property type="evidence" value="ECO:0007669"/>
    <property type="project" value="TreeGrafter"/>
</dbReference>
<evidence type="ECO:0000256" key="1">
    <source>
        <dbReference type="ARBA" id="ARBA00007812"/>
    </source>
</evidence>
<evidence type="ECO:0000259" key="2">
    <source>
        <dbReference type="Pfam" id="PF02776"/>
    </source>
</evidence>
<evidence type="ECO:0000313" key="4">
    <source>
        <dbReference type="Proteomes" id="UP000253594"/>
    </source>
</evidence>
<dbReference type="GO" id="GO:0009097">
    <property type="term" value="P:isoleucine biosynthetic process"/>
    <property type="evidence" value="ECO:0007669"/>
    <property type="project" value="TreeGrafter"/>
</dbReference>
<dbReference type="PANTHER" id="PTHR18968">
    <property type="entry name" value="THIAMINE PYROPHOSPHATE ENZYMES"/>
    <property type="match status" value="1"/>
</dbReference>
<dbReference type="PANTHER" id="PTHR18968:SF13">
    <property type="entry name" value="ACETOLACTATE SYNTHASE CATALYTIC SUBUNIT, MITOCHONDRIAL"/>
    <property type="match status" value="1"/>
</dbReference>
<dbReference type="CDD" id="cd07035">
    <property type="entry name" value="TPP_PYR_POX_like"/>
    <property type="match status" value="1"/>
</dbReference>
<accession>A0A367M3Y1</accession>
<dbReference type="GO" id="GO:0009099">
    <property type="term" value="P:L-valine biosynthetic process"/>
    <property type="evidence" value="ECO:0007669"/>
    <property type="project" value="TreeGrafter"/>
</dbReference>
<comment type="similarity">
    <text evidence="1">Belongs to the TPP enzyme family.</text>
</comment>
<comment type="caution">
    <text evidence="3">The sequence shown here is derived from an EMBL/GenBank/DDBJ whole genome shotgun (WGS) entry which is preliminary data.</text>
</comment>
<dbReference type="GO" id="GO:0030976">
    <property type="term" value="F:thiamine pyrophosphate binding"/>
    <property type="evidence" value="ECO:0007669"/>
    <property type="project" value="InterPro"/>
</dbReference>
<name>A0A367M3Y1_PSEAI</name>
<feature type="non-terminal residue" evidence="3">
    <location>
        <position position="51"/>
    </location>
</feature>